<sequence>MVSTITATTSTHSPNTKTQQETRPPLLPSEKDNGFVSKRTKSKEITSRYMSSSSSSKRYPSPSLPSTKSTTTATPLPSVKRSQSVDRSRPITPRPITPLPNSRPGNAAPPQQLSSASKILLSSTRSLSVSFQGESFSLPVSKVKAPTPPSNVRRGTVTPERRKTTPLRGRVGDQVENSKPIDQHRWPGRTRQQQPMDSLTRSLDCTNKVVGSASVSRVFNQSLIDLSRRASFDGRLNPKFGRGEISKTVHLSIGANSSYGSDDVNMSDTESVSSGSNSSSQEYGGIASGRAVPRGISVPARFWQETNSRMRRLQEPGSPLSRTPPSSKVMTPTKFIPLKKTISDVPISSPKNVPMSRTMSSPMRGLSRPASPMRGLSRPASPSRLMVPSTPSPSRGTASPTRMRNVAVGAGSTQFSITPSILSFVANSRSGKMGENRIVDAHHLRLLYNRQLQWRFVNARADASLFLKRLTTEKNLYNAWITTTELHDSITIKKIKLQMLRQNLKLTSILKGQMTYFKEWAVLDREYSSSLSGAVEALEASTLRLPVVSGARADIQNVMDAIGSTVSVMQAMAASLCSLLSKVEEVNMLMDELANATAEERALLVQCRDHLSILSAMQVGLLSHVKSWSSGVFAIADFLCDLLVSVKVH</sequence>
<dbReference type="PANTHER" id="PTHR31807:SF2">
    <property type="entry name" value="PROTEIN SNOWY COTYLEDON 3"/>
    <property type="match status" value="1"/>
</dbReference>
<dbReference type="Pfam" id="PF04484">
    <property type="entry name" value="QWRF"/>
    <property type="match status" value="1"/>
</dbReference>
<feature type="compositionally biased region" description="Polar residues" evidence="2">
    <location>
        <begin position="392"/>
        <end position="401"/>
    </location>
</feature>
<comment type="similarity">
    <text evidence="1">Belongs to the QWRF family.</text>
</comment>
<reference evidence="3 4" key="1">
    <citation type="submission" date="2020-10" db="EMBL/GenBank/DDBJ databases">
        <title>The Coptis chinensis genome and diversification of protoberbering-type alkaloids.</title>
        <authorList>
            <person name="Wang B."/>
            <person name="Shu S."/>
            <person name="Song C."/>
            <person name="Liu Y."/>
        </authorList>
    </citation>
    <scope>NUCLEOTIDE SEQUENCE [LARGE SCALE GENOMIC DNA]</scope>
    <source>
        <strain evidence="3">HL-2020</strain>
        <tissue evidence="3">Leaf</tissue>
    </source>
</reference>
<gene>
    <name evidence="3" type="ORF">IFM89_012189</name>
</gene>
<feature type="compositionally biased region" description="Polar residues" evidence="2">
    <location>
        <begin position="320"/>
        <end position="330"/>
    </location>
</feature>
<evidence type="ECO:0008006" key="5">
    <source>
        <dbReference type="Google" id="ProtNLM"/>
    </source>
</evidence>
<feature type="region of interest" description="Disordered" evidence="2">
    <location>
        <begin position="142"/>
        <end position="199"/>
    </location>
</feature>
<evidence type="ECO:0000313" key="4">
    <source>
        <dbReference type="Proteomes" id="UP000631114"/>
    </source>
</evidence>
<feature type="compositionally biased region" description="Low complexity" evidence="2">
    <location>
        <begin position="47"/>
        <end position="78"/>
    </location>
</feature>
<accession>A0A835LMS8</accession>
<organism evidence="3 4">
    <name type="scientific">Coptis chinensis</name>
    <dbReference type="NCBI Taxonomy" id="261450"/>
    <lineage>
        <taxon>Eukaryota</taxon>
        <taxon>Viridiplantae</taxon>
        <taxon>Streptophyta</taxon>
        <taxon>Embryophyta</taxon>
        <taxon>Tracheophyta</taxon>
        <taxon>Spermatophyta</taxon>
        <taxon>Magnoliopsida</taxon>
        <taxon>Ranunculales</taxon>
        <taxon>Ranunculaceae</taxon>
        <taxon>Coptidoideae</taxon>
        <taxon>Coptis</taxon>
    </lineage>
</organism>
<name>A0A835LMS8_9MAGN</name>
<dbReference type="GO" id="GO:0051225">
    <property type="term" value="P:spindle assembly"/>
    <property type="evidence" value="ECO:0007669"/>
    <property type="project" value="TreeGrafter"/>
</dbReference>
<proteinExistence type="inferred from homology"/>
<feature type="region of interest" description="Disordered" evidence="2">
    <location>
        <begin position="256"/>
        <end position="291"/>
    </location>
</feature>
<dbReference type="Proteomes" id="UP000631114">
    <property type="component" value="Unassembled WGS sequence"/>
</dbReference>
<dbReference type="InterPro" id="IPR007573">
    <property type="entry name" value="QWRF"/>
</dbReference>
<dbReference type="GO" id="GO:0005737">
    <property type="term" value="C:cytoplasm"/>
    <property type="evidence" value="ECO:0007669"/>
    <property type="project" value="TreeGrafter"/>
</dbReference>
<feature type="region of interest" description="Disordered" evidence="2">
    <location>
        <begin position="346"/>
        <end position="401"/>
    </location>
</feature>
<feature type="compositionally biased region" description="Polar residues" evidence="2">
    <location>
        <begin position="256"/>
        <end position="266"/>
    </location>
</feature>
<feature type="compositionally biased region" description="Polar residues" evidence="2">
    <location>
        <begin position="99"/>
        <end position="114"/>
    </location>
</feature>
<feature type="compositionally biased region" description="Polar residues" evidence="2">
    <location>
        <begin position="349"/>
        <end position="361"/>
    </location>
</feature>
<dbReference type="EMBL" id="JADFTS010000006">
    <property type="protein sequence ID" value="KAF9600745.1"/>
    <property type="molecule type" value="Genomic_DNA"/>
</dbReference>
<protein>
    <recommendedName>
        <fullName evidence="5">QWRF motif-containing protein 2</fullName>
    </recommendedName>
</protein>
<evidence type="ECO:0000256" key="2">
    <source>
        <dbReference type="SAM" id="MobiDB-lite"/>
    </source>
</evidence>
<feature type="region of interest" description="Disordered" evidence="2">
    <location>
        <begin position="1"/>
        <end position="114"/>
    </location>
</feature>
<feature type="compositionally biased region" description="Polar residues" evidence="2">
    <location>
        <begin position="1"/>
        <end position="22"/>
    </location>
</feature>
<dbReference type="OrthoDB" id="1924320at2759"/>
<keyword evidence="4" id="KW-1185">Reference proteome</keyword>
<feature type="region of interest" description="Disordered" evidence="2">
    <location>
        <begin position="309"/>
        <end position="331"/>
    </location>
</feature>
<dbReference type="PANTHER" id="PTHR31807">
    <property type="entry name" value="AUGMIN FAMILY MEMBER"/>
    <property type="match status" value="1"/>
</dbReference>
<evidence type="ECO:0000256" key="1">
    <source>
        <dbReference type="ARBA" id="ARBA00010016"/>
    </source>
</evidence>
<evidence type="ECO:0000313" key="3">
    <source>
        <dbReference type="EMBL" id="KAF9600745.1"/>
    </source>
</evidence>
<feature type="compositionally biased region" description="Polar residues" evidence="2">
    <location>
        <begin position="190"/>
        <end position="199"/>
    </location>
</feature>
<dbReference type="AlphaFoldDB" id="A0A835LMS8"/>
<feature type="compositionally biased region" description="Low complexity" evidence="2">
    <location>
        <begin position="267"/>
        <end position="280"/>
    </location>
</feature>
<dbReference type="GO" id="GO:0008017">
    <property type="term" value="F:microtubule binding"/>
    <property type="evidence" value="ECO:0007669"/>
    <property type="project" value="TreeGrafter"/>
</dbReference>
<dbReference type="GO" id="GO:0005880">
    <property type="term" value="C:nuclear microtubule"/>
    <property type="evidence" value="ECO:0007669"/>
    <property type="project" value="TreeGrafter"/>
</dbReference>
<comment type="caution">
    <text evidence="3">The sequence shown here is derived from an EMBL/GenBank/DDBJ whole genome shotgun (WGS) entry which is preliminary data.</text>
</comment>